<dbReference type="PANTHER" id="PTHR37422">
    <property type="entry name" value="TEICHURONIC ACID BIOSYNTHESIS PROTEIN TUAE"/>
    <property type="match status" value="1"/>
</dbReference>
<dbReference type="InterPro" id="IPR007016">
    <property type="entry name" value="O-antigen_ligase-rel_domated"/>
</dbReference>
<protein>
    <recommendedName>
        <fullName evidence="6">O-antigen ligase-related domain-containing protein</fullName>
    </recommendedName>
</protein>
<sequence>MPAPTPAAVLALPDREVPETRPRARTLLVLPLLLAVTLGLGAGLAPVVTLVVAVTVAASLVLLLRLEWAVPALVVGSVFEGYLDRLSPGVVPWLGLVLVLSWLVRRARGRRPPHRLGALVLPAAVLVATLVASYAVHPLGAQGLAVVLRWGGLAVVGLVLADSLATGSSGPLAPRTVARTYVLACTAAAVCGLVTAVLADRHRVVAPVGPVDTADGTAFFLLAALPLVGTVRGRREDPVWWVWGCATVLLLAGIGTQSRPALVGLVVMTVLGVATGLLPWRRAGALLAVVVTLVAVAVALLPVPVGDVLSDPQRYSDPGIAQRNDQRQVAWALAREGPVLGHGPASYAGREDAPPDVDTAYSTVLESAAEIGVLGTLALYAGWLLPVLGAVRRWRRTRGRLTGDVLVALGALVAVSLLETQQLALPLWLLAALAWALGRPPPLRSALLPASADRRTSGQVAPGS</sequence>
<dbReference type="PANTHER" id="PTHR37422:SF13">
    <property type="entry name" value="LIPOPOLYSACCHARIDE BIOSYNTHESIS PROTEIN PA4999-RELATED"/>
    <property type="match status" value="1"/>
</dbReference>
<feature type="transmembrane region" description="Helical" evidence="5">
    <location>
        <begin position="181"/>
        <end position="199"/>
    </location>
</feature>
<evidence type="ECO:0000256" key="2">
    <source>
        <dbReference type="ARBA" id="ARBA00022692"/>
    </source>
</evidence>
<dbReference type="AlphaFoldDB" id="A0A6G6WBW0"/>
<feature type="transmembrane region" description="Helical" evidence="5">
    <location>
        <begin position="211"/>
        <end position="231"/>
    </location>
</feature>
<gene>
    <name evidence="7" type="ORF">G5V58_07885</name>
</gene>
<keyword evidence="8" id="KW-1185">Reference proteome</keyword>
<feature type="transmembrane region" description="Helical" evidence="5">
    <location>
        <begin position="371"/>
        <end position="389"/>
    </location>
</feature>
<evidence type="ECO:0000256" key="5">
    <source>
        <dbReference type="SAM" id="Phobius"/>
    </source>
</evidence>
<keyword evidence="3 5" id="KW-1133">Transmembrane helix</keyword>
<proteinExistence type="predicted"/>
<evidence type="ECO:0000256" key="4">
    <source>
        <dbReference type="ARBA" id="ARBA00023136"/>
    </source>
</evidence>
<evidence type="ECO:0000313" key="7">
    <source>
        <dbReference type="EMBL" id="QIG42714.1"/>
    </source>
</evidence>
<evidence type="ECO:0000313" key="8">
    <source>
        <dbReference type="Proteomes" id="UP000502996"/>
    </source>
</evidence>
<feature type="transmembrane region" description="Helical" evidence="5">
    <location>
        <begin position="285"/>
        <end position="305"/>
    </location>
</feature>
<evidence type="ECO:0000259" key="6">
    <source>
        <dbReference type="Pfam" id="PF04932"/>
    </source>
</evidence>
<dbReference type="Proteomes" id="UP000502996">
    <property type="component" value="Chromosome"/>
</dbReference>
<dbReference type="EMBL" id="CP049257">
    <property type="protein sequence ID" value="QIG42714.1"/>
    <property type="molecule type" value="Genomic_DNA"/>
</dbReference>
<name>A0A6G6WBW0_9ACTN</name>
<feature type="transmembrane region" description="Helical" evidence="5">
    <location>
        <begin position="261"/>
        <end position="278"/>
    </location>
</feature>
<comment type="subcellular location">
    <subcellularLocation>
        <location evidence="1">Membrane</location>
        <topology evidence="1">Multi-pass membrane protein</topology>
    </subcellularLocation>
</comment>
<feature type="domain" description="O-antigen ligase-related" evidence="6">
    <location>
        <begin position="248"/>
        <end position="379"/>
    </location>
</feature>
<evidence type="ECO:0000256" key="1">
    <source>
        <dbReference type="ARBA" id="ARBA00004141"/>
    </source>
</evidence>
<dbReference type="InterPro" id="IPR051533">
    <property type="entry name" value="WaaL-like"/>
</dbReference>
<dbReference type="KEGG" id="nano:G5V58_07885"/>
<feature type="transmembrane region" description="Helical" evidence="5">
    <location>
        <begin position="142"/>
        <end position="161"/>
    </location>
</feature>
<keyword evidence="4 5" id="KW-0472">Membrane</keyword>
<feature type="transmembrane region" description="Helical" evidence="5">
    <location>
        <begin position="116"/>
        <end position="136"/>
    </location>
</feature>
<feature type="transmembrane region" description="Helical" evidence="5">
    <location>
        <begin position="238"/>
        <end position="255"/>
    </location>
</feature>
<reference evidence="7 8" key="1">
    <citation type="submission" date="2020-02" db="EMBL/GenBank/DDBJ databases">
        <title>Full genome sequence of Nocardioides sp. R-3366.</title>
        <authorList>
            <person name="Im W.-T."/>
        </authorList>
    </citation>
    <scope>NUCLEOTIDE SEQUENCE [LARGE SCALE GENOMIC DNA]</scope>
    <source>
        <strain evidence="7 8">R-3366</strain>
    </source>
</reference>
<evidence type="ECO:0000256" key="3">
    <source>
        <dbReference type="ARBA" id="ARBA00022989"/>
    </source>
</evidence>
<feature type="transmembrane region" description="Helical" evidence="5">
    <location>
        <begin position="33"/>
        <end position="66"/>
    </location>
</feature>
<accession>A0A6G6WBW0</accession>
<dbReference type="RefSeq" id="WP_165230773.1">
    <property type="nucleotide sequence ID" value="NZ_CP049257.1"/>
</dbReference>
<feature type="transmembrane region" description="Helical" evidence="5">
    <location>
        <begin position="86"/>
        <end position="104"/>
    </location>
</feature>
<dbReference type="GO" id="GO:0016020">
    <property type="term" value="C:membrane"/>
    <property type="evidence" value="ECO:0007669"/>
    <property type="project" value="UniProtKB-SubCell"/>
</dbReference>
<organism evidence="7 8">
    <name type="scientific">Nocardioides anomalus</name>
    <dbReference type="NCBI Taxonomy" id="2712223"/>
    <lineage>
        <taxon>Bacteria</taxon>
        <taxon>Bacillati</taxon>
        <taxon>Actinomycetota</taxon>
        <taxon>Actinomycetes</taxon>
        <taxon>Propionibacteriales</taxon>
        <taxon>Nocardioidaceae</taxon>
        <taxon>Nocardioides</taxon>
    </lineage>
</organism>
<keyword evidence="2 5" id="KW-0812">Transmembrane</keyword>
<dbReference type="Pfam" id="PF04932">
    <property type="entry name" value="Wzy_C"/>
    <property type="match status" value="1"/>
</dbReference>